<reference evidence="2" key="1">
    <citation type="submission" date="2020-11" db="EMBL/GenBank/DDBJ databases">
        <authorList>
            <person name="Tran Van P."/>
        </authorList>
    </citation>
    <scope>NUCLEOTIDE SEQUENCE</scope>
</reference>
<proteinExistence type="predicted"/>
<evidence type="ECO:0000313" key="2">
    <source>
        <dbReference type="EMBL" id="CAD7280712.1"/>
    </source>
</evidence>
<accession>A0A7R9GH28</accession>
<evidence type="ECO:0000313" key="3">
    <source>
        <dbReference type="EMBL" id="CAD7283546.1"/>
    </source>
</evidence>
<dbReference type="EMBL" id="CAJPEX010005609">
    <property type="protein sequence ID" value="CAG0923698.1"/>
    <property type="molecule type" value="Genomic_DNA"/>
</dbReference>
<dbReference type="EMBL" id="OA887646">
    <property type="protein sequence ID" value="CAD7283546.1"/>
    <property type="molecule type" value="Genomic_DNA"/>
</dbReference>
<dbReference type="EMBL" id="CAJPEX010002342">
    <property type="protein sequence ID" value="CAG0920864.1"/>
    <property type="molecule type" value="Genomic_DNA"/>
</dbReference>
<name>A0A7R9GH28_9CRUS</name>
<evidence type="ECO:0000256" key="1">
    <source>
        <dbReference type="SAM" id="MobiDB-lite"/>
    </source>
</evidence>
<organism evidence="2">
    <name type="scientific">Notodromas monacha</name>
    <dbReference type="NCBI Taxonomy" id="399045"/>
    <lineage>
        <taxon>Eukaryota</taxon>
        <taxon>Metazoa</taxon>
        <taxon>Ecdysozoa</taxon>
        <taxon>Arthropoda</taxon>
        <taxon>Crustacea</taxon>
        <taxon>Oligostraca</taxon>
        <taxon>Ostracoda</taxon>
        <taxon>Podocopa</taxon>
        <taxon>Podocopida</taxon>
        <taxon>Cypridocopina</taxon>
        <taxon>Cypridoidea</taxon>
        <taxon>Cyprididae</taxon>
        <taxon>Notodromas</taxon>
    </lineage>
</organism>
<dbReference type="EMBL" id="OA884379">
    <property type="protein sequence ID" value="CAD7280712.1"/>
    <property type="molecule type" value="Genomic_DNA"/>
</dbReference>
<feature type="region of interest" description="Disordered" evidence="1">
    <location>
        <begin position="1"/>
        <end position="27"/>
    </location>
</feature>
<dbReference type="AlphaFoldDB" id="A0A7R9GH28"/>
<keyword evidence="4" id="KW-1185">Reference proteome</keyword>
<protein>
    <submittedName>
        <fullName evidence="2">Uncharacterized protein</fullName>
    </submittedName>
</protein>
<dbReference type="Proteomes" id="UP000678499">
    <property type="component" value="Unassembled WGS sequence"/>
</dbReference>
<evidence type="ECO:0000313" key="4">
    <source>
        <dbReference type="Proteomes" id="UP000678499"/>
    </source>
</evidence>
<sequence>MHISSWKSKAEKWGKASSGQEDDRFFRKPNSKKDRIVVDLKNFLSRRFANSKKAPDIRVQVGSHSSADNEDRELAKKLNVWLRKFLLHSVNDRVMDRKFADIHDFSIKPERKHVAIDSQFRFPRNFVGRCPGSAAFLI</sequence>
<gene>
    <name evidence="3" type="ORF">NMOB1V02_LOCUS11161</name>
    <name evidence="2" type="ORF">NMOB1V02_LOCUS8369</name>
</gene>